<sequence>MSDRSPEVRRTGMNPYALNGAKMAAQGPGGGREPAQPRVLSASCPDEACRSRLFFPSYDLSVECPQCGQRHDRAALRNVEEVSNPGIAFHSLIRNILVGNIVPKHGEDTVKVRGLSNYHCKLVSPLLTTYGMDKRSGKARPLSEMGAGPAFDCGVLADRAFRIDPELVEVAGYGRDVSGSLSYLRGTLALVRAHNDGEDRLLPVHVDGDGHCLVHAVSRALVGRELFWHPLRCNLKRHLEEHLAKYKELLKDFVDEKEWASIIAECDPEFLPPEGELLGLRNIHVFSLANVLRRPIILLDSLAGMQSLGDYCRPLPAQPAPLDATTTYPLSGCAWVRGFPSRSLTRRQMSLKDLRDKLPQLPRSLLPKAWGVPQSLVDVYMEFDANGCCIVGGDYHLSESYILRLTAAMDDVFYDKYGLHPTLVADVHHYVYKRTGVVGVRPSLVVSATQRALQERRLYRCLTCNGVCEHHVAPEWFRPGGLLYTGAIRNHGGLLPDKLYSFRKHGVTCWYSQDKDELIPVLSKNTLERCTWCQSVQVRHLRGDGSLELRNGDRTRTPSNSNYCSCGFKHFWDGKEYDTLPQQVTVSLEWNQKVVKDTVAWFQHECDPSLNSNVYTVASEIVNKHFPGVFGSERLLQQVVDQILEQTRLPDSMEEDRPEEEAEGVPDSAESMPACKFIIKGYKTLHKEELGVSETERRLLERIEGHAASRRKSHHAAEKKGSASSNASAACSVPTPSSVGAAAASAAASATRRSIIRVVTSDGRQGQLELGPAGTTLSELEAWVESEFGVPPLRQQLKSGVPPREIRAPEGRGGRLALSHGDRVTVEVLRDPCSPDPGTSGASAAQAILAGTEDDYLRRLQEVQQGSLEAGVRTMLSHLKRSGQTVWTYAQENPWLFCRGGLFYAQMQRDIGLVDGKHCHLPLIPDKVFTYNAAHDRLELCSEPHGHFAVSRDVEAKIAAGQVGSTGQHQSLAEATPSAAEASTSSTEPSPSTEGSLAPAKVGAAEQTKKPSATALRKGPGFTVLEPLLPPSVEESAMQRLQSVVSMLQEEEEEKETVEEASEVHHKAPDESEKMDLD</sequence>
<accession>A0AC60QNR4</accession>
<reference evidence="1 2" key="1">
    <citation type="journal article" date="2020" name="Cell">
        <title>Large-Scale Comparative Analyses of Tick Genomes Elucidate Their Genetic Diversity and Vector Capacities.</title>
        <authorList>
            <consortium name="Tick Genome and Microbiome Consortium (TIGMIC)"/>
            <person name="Jia N."/>
            <person name="Wang J."/>
            <person name="Shi W."/>
            <person name="Du L."/>
            <person name="Sun Y."/>
            <person name="Zhan W."/>
            <person name="Jiang J.F."/>
            <person name="Wang Q."/>
            <person name="Zhang B."/>
            <person name="Ji P."/>
            <person name="Bell-Sakyi L."/>
            <person name="Cui X.M."/>
            <person name="Yuan T.T."/>
            <person name="Jiang B.G."/>
            <person name="Yang W.F."/>
            <person name="Lam T.T."/>
            <person name="Chang Q.C."/>
            <person name="Ding S.J."/>
            <person name="Wang X.J."/>
            <person name="Zhu J.G."/>
            <person name="Ruan X.D."/>
            <person name="Zhao L."/>
            <person name="Wei J.T."/>
            <person name="Ye R.Z."/>
            <person name="Que T.C."/>
            <person name="Du C.H."/>
            <person name="Zhou Y.H."/>
            <person name="Cheng J.X."/>
            <person name="Dai P.F."/>
            <person name="Guo W.B."/>
            <person name="Han X.H."/>
            <person name="Huang E.J."/>
            <person name="Li L.F."/>
            <person name="Wei W."/>
            <person name="Gao Y.C."/>
            <person name="Liu J.Z."/>
            <person name="Shao H.Z."/>
            <person name="Wang X."/>
            <person name="Wang C.C."/>
            <person name="Yang T.C."/>
            <person name="Huo Q.B."/>
            <person name="Li W."/>
            <person name="Chen H.Y."/>
            <person name="Chen S.E."/>
            <person name="Zhou L.G."/>
            <person name="Ni X.B."/>
            <person name="Tian J.H."/>
            <person name="Sheng Y."/>
            <person name="Liu T."/>
            <person name="Pan Y.S."/>
            <person name="Xia L.Y."/>
            <person name="Li J."/>
            <person name="Zhao F."/>
            <person name="Cao W.C."/>
        </authorList>
    </citation>
    <scope>NUCLEOTIDE SEQUENCE [LARGE SCALE GENOMIC DNA]</scope>
    <source>
        <strain evidence="1">Iper-2018</strain>
    </source>
</reference>
<organism evidence="1 2">
    <name type="scientific">Ixodes persulcatus</name>
    <name type="common">Taiga tick</name>
    <dbReference type="NCBI Taxonomy" id="34615"/>
    <lineage>
        <taxon>Eukaryota</taxon>
        <taxon>Metazoa</taxon>
        <taxon>Ecdysozoa</taxon>
        <taxon>Arthropoda</taxon>
        <taxon>Chelicerata</taxon>
        <taxon>Arachnida</taxon>
        <taxon>Acari</taxon>
        <taxon>Parasitiformes</taxon>
        <taxon>Ixodida</taxon>
        <taxon>Ixodoidea</taxon>
        <taxon>Ixodidae</taxon>
        <taxon>Ixodinae</taxon>
        <taxon>Ixodes</taxon>
    </lineage>
</organism>
<dbReference type="Proteomes" id="UP000805193">
    <property type="component" value="Unassembled WGS sequence"/>
</dbReference>
<keyword evidence="2" id="KW-1185">Reference proteome</keyword>
<proteinExistence type="predicted"/>
<comment type="caution">
    <text evidence="1">The sequence shown here is derived from an EMBL/GenBank/DDBJ whole genome shotgun (WGS) entry which is preliminary data.</text>
</comment>
<gene>
    <name evidence="1" type="ORF">HPB47_017319</name>
</gene>
<protein>
    <submittedName>
        <fullName evidence="1">Uncharacterized protein</fullName>
    </submittedName>
</protein>
<evidence type="ECO:0000313" key="1">
    <source>
        <dbReference type="EMBL" id="KAG0437708.1"/>
    </source>
</evidence>
<dbReference type="EMBL" id="JABSTQ010006219">
    <property type="protein sequence ID" value="KAG0437708.1"/>
    <property type="molecule type" value="Genomic_DNA"/>
</dbReference>
<evidence type="ECO:0000313" key="2">
    <source>
        <dbReference type="Proteomes" id="UP000805193"/>
    </source>
</evidence>
<name>A0AC60QNR4_IXOPE</name>